<proteinExistence type="predicted"/>
<dbReference type="EMBL" id="SNRW01000176">
    <property type="protein sequence ID" value="KAA6402836.1"/>
    <property type="molecule type" value="Genomic_DNA"/>
</dbReference>
<organism evidence="1 2">
    <name type="scientific">Streblomastix strix</name>
    <dbReference type="NCBI Taxonomy" id="222440"/>
    <lineage>
        <taxon>Eukaryota</taxon>
        <taxon>Metamonada</taxon>
        <taxon>Preaxostyla</taxon>
        <taxon>Oxymonadida</taxon>
        <taxon>Streblomastigidae</taxon>
        <taxon>Streblomastix</taxon>
    </lineage>
</organism>
<protein>
    <submittedName>
        <fullName evidence="1">Uncharacterized protein</fullName>
    </submittedName>
</protein>
<gene>
    <name evidence="1" type="ORF">EZS28_001634</name>
</gene>
<dbReference type="Proteomes" id="UP000324800">
    <property type="component" value="Unassembled WGS sequence"/>
</dbReference>
<sequence length="302" mass="31599">MYETNWYNNGDIVPDQITPASDNTPFADSEAGVVGIQNNYAGGDHQHPLQVSSVLPAKDTANCEESVANTYARSDHTHKINLNSSVPLKDTGTGTVGTSNIYDSDSHQHPTNVDPATANVPLVNATAAANCTSDYYCRNDHVHPQQLKYDGNITATKFVKTGGLATEILCINGDAINGVVDLASSQTITGQILFGVDPAQYSREITGQWTASIMINEGLSNESGAANRGLTISADGNTLSFNGSVIAGTGATNGATNGSVNYSAGNPILWGVNSIGTDGGFYSDGEKVFWRAKPITLGSVPP</sequence>
<reference evidence="1 2" key="1">
    <citation type="submission" date="2019-03" db="EMBL/GenBank/DDBJ databases">
        <title>Single cell metagenomics reveals metabolic interactions within the superorganism composed of flagellate Streblomastix strix and complex community of Bacteroidetes bacteria on its surface.</title>
        <authorList>
            <person name="Treitli S.C."/>
            <person name="Kolisko M."/>
            <person name="Husnik F."/>
            <person name="Keeling P."/>
            <person name="Hampl V."/>
        </authorList>
    </citation>
    <scope>NUCLEOTIDE SEQUENCE [LARGE SCALE GENOMIC DNA]</scope>
    <source>
        <strain evidence="1">ST1C</strain>
    </source>
</reference>
<evidence type="ECO:0000313" key="1">
    <source>
        <dbReference type="EMBL" id="KAA6402836.1"/>
    </source>
</evidence>
<evidence type="ECO:0000313" key="2">
    <source>
        <dbReference type="Proteomes" id="UP000324800"/>
    </source>
</evidence>
<accession>A0A5J4X7X2</accession>
<comment type="caution">
    <text evidence="1">The sequence shown here is derived from an EMBL/GenBank/DDBJ whole genome shotgun (WGS) entry which is preliminary data.</text>
</comment>
<name>A0A5J4X7X2_9EUKA</name>
<dbReference type="AlphaFoldDB" id="A0A5J4X7X2"/>